<evidence type="ECO:0000256" key="1">
    <source>
        <dbReference type="SAM" id="Phobius"/>
    </source>
</evidence>
<dbReference type="EMBL" id="JBHUIO010000011">
    <property type="protein sequence ID" value="MFD2172095.1"/>
    <property type="molecule type" value="Genomic_DNA"/>
</dbReference>
<sequence length="318" mass="36145">MDKLFNLIRNENMKIYKRPRTWIMLGVLIIVVALQLFITHRYIAQPPEGVDWKQEMTQQTQMMKQNLAENPDIDEDWRKHQEAQIKMNEYNIEHNIAPFDFTAWKFAEEASGLVFLVTLFTVVVAGDSVATEFGWGTIKMLLVRPVSRTKILYSKYVSTLIYALLLLVTLLVVSFVLGGLVFGFSGVEQPFLYVDQSGDVQQMNMASKVLMTFGLQAVTSLIIVTIAFMISASFRSSSLAISLSIFVMFAGTLVVQILARYEWVKYILFANIDLSMYFTGMPVIEGMTLTFSIIVLAIYFVAMHAIAWLMFTKRDVAA</sequence>
<name>A0ABW5A2M4_9BACL</name>
<dbReference type="Pfam" id="PF12679">
    <property type="entry name" value="ABC2_membrane_2"/>
    <property type="match status" value="1"/>
</dbReference>
<keyword evidence="1" id="KW-0812">Transmembrane</keyword>
<feature type="transmembrane region" description="Helical" evidence="1">
    <location>
        <begin position="159"/>
        <end position="184"/>
    </location>
</feature>
<keyword evidence="3" id="KW-1185">Reference proteome</keyword>
<feature type="transmembrane region" description="Helical" evidence="1">
    <location>
        <begin position="213"/>
        <end position="232"/>
    </location>
</feature>
<feature type="transmembrane region" description="Helical" evidence="1">
    <location>
        <begin position="289"/>
        <end position="311"/>
    </location>
</feature>
<keyword evidence="1" id="KW-0472">Membrane</keyword>
<comment type="caution">
    <text evidence="2">The sequence shown here is derived from an EMBL/GenBank/DDBJ whole genome shotgun (WGS) entry which is preliminary data.</text>
</comment>
<evidence type="ECO:0000313" key="3">
    <source>
        <dbReference type="Proteomes" id="UP001597343"/>
    </source>
</evidence>
<accession>A0ABW5A2M4</accession>
<feature type="transmembrane region" description="Helical" evidence="1">
    <location>
        <begin position="239"/>
        <end position="259"/>
    </location>
</feature>
<proteinExistence type="predicted"/>
<dbReference type="PANTHER" id="PTHR37305:SF1">
    <property type="entry name" value="MEMBRANE PROTEIN"/>
    <property type="match status" value="1"/>
</dbReference>
<gene>
    <name evidence="2" type="ORF">ACFSOY_19190</name>
</gene>
<evidence type="ECO:0000313" key="2">
    <source>
        <dbReference type="EMBL" id="MFD2172095.1"/>
    </source>
</evidence>
<protein>
    <submittedName>
        <fullName evidence="2">ABC transporter permease</fullName>
    </submittedName>
</protein>
<feature type="transmembrane region" description="Helical" evidence="1">
    <location>
        <begin position="21"/>
        <end position="43"/>
    </location>
</feature>
<feature type="transmembrane region" description="Helical" evidence="1">
    <location>
        <begin position="113"/>
        <end position="138"/>
    </location>
</feature>
<dbReference type="RefSeq" id="WP_386049445.1">
    <property type="nucleotide sequence ID" value="NZ_JBHUIO010000011.1"/>
</dbReference>
<keyword evidence="1" id="KW-1133">Transmembrane helix</keyword>
<dbReference type="Proteomes" id="UP001597343">
    <property type="component" value="Unassembled WGS sequence"/>
</dbReference>
<organism evidence="2 3">
    <name type="scientific">Tumebacillus lipolyticus</name>
    <dbReference type="NCBI Taxonomy" id="1280370"/>
    <lineage>
        <taxon>Bacteria</taxon>
        <taxon>Bacillati</taxon>
        <taxon>Bacillota</taxon>
        <taxon>Bacilli</taxon>
        <taxon>Bacillales</taxon>
        <taxon>Alicyclobacillaceae</taxon>
        <taxon>Tumebacillus</taxon>
    </lineage>
</organism>
<reference evidence="3" key="1">
    <citation type="journal article" date="2019" name="Int. J. Syst. Evol. Microbiol.">
        <title>The Global Catalogue of Microorganisms (GCM) 10K type strain sequencing project: providing services to taxonomists for standard genome sequencing and annotation.</title>
        <authorList>
            <consortium name="The Broad Institute Genomics Platform"/>
            <consortium name="The Broad Institute Genome Sequencing Center for Infectious Disease"/>
            <person name="Wu L."/>
            <person name="Ma J."/>
        </authorList>
    </citation>
    <scope>NUCLEOTIDE SEQUENCE [LARGE SCALE GENOMIC DNA]</scope>
    <source>
        <strain evidence="3">CGMCC 1.13574</strain>
    </source>
</reference>
<dbReference type="PANTHER" id="PTHR37305">
    <property type="entry name" value="INTEGRAL MEMBRANE PROTEIN-RELATED"/>
    <property type="match status" value="1"/>
</dbReference>